<dbReference type="KEGG" id="tad:TRIADDRAFT_58838"/>
<organism evidence="1 2">
    <name type="scientific">Trichoplax adhaerens</name>
    <name type="common">Trichoplax reptans</name>
    <dbReference type="NCBI Taxonomy" id="10228"/>
    <lineage>
        <taxon>Eukaryota</taxon>
        <taxon>Metazoa</taxon>
        <taxon>Placozoa</taxon>
        <taxon>Uniplacotomia</taxon>
        <taxon>Trichoplacea</taxon>
        <taxon>Trichoplacidae</taxon>
        <taxon>Trichoplax</taxon>
    </lineage>
</organism>
<name>B3S3T4_TRIAD</name>
<dbReference type="eggNOG" id="KOG2356">
    <property type="taxonomic scope" value="Eukaryota"/>
</dbReference>
<sequence>MITELLSYYSLYKKKKRKRKAPVNIGELQQLQYHKKVRNCIVASYRQILDSSLITGYFLEGGNMRNNTESFNSEGELQQHTLLPSEGSSCLLSQLCSLSKITTNVDDCNPFLVTEKNICKISNPNFYAFNRLIKNTLLQPIAIEVAGGKYFVPPKSKFVMSDISCLDALLKGKYHWLTTDQLLQLPITELLARHGLVVLTTGGEFVYDLDSSHKKPYEILLIGVKSGLSEDLPSACSSELPESIAAFPKHNVICSIPSLVHSHKPPLDGIFARFIREQPNCLEMFARSLIPHWTSWGNEQMEIAKLYLMLEYSQGKLTAYPCELWRIYWYL</sequence>
<reference evidence="1 2" key="1">
    <citation type="journal article" date="2008" name="Nature">
        <title>The Trichoplax genome and the nature of placozoans.</title>
        <authorList>
            <person name="Srivastava M."/>
            <person name="Begovic E."/>
            <person name="Chapman J."/>
            <person name="Putnam N.H."/>
            <person name="Hellsten U."/>
            <person name="Kawashima T."/>
            <person name="Kuo A."/>
            <person name="Mitros T."/>
            <person name="Salamov A."/>
            <person name="Carpenter M.L."/>
            <person name="Signorovitch A.Y."/>
            <person name="Moreno M.A."/>
            <person name="Kamm K."/>
            <person name="Grimwood J."/>
            <person name="Schmutz J."/>
            <person name="Shapiro H."/>
            <person name="Grigoriev I.V."/>
            <person name="Buss L.W."/>
            <person name="Schierwater B."/>
            <person name="Dellaporta S.L."/>
            <person name="Rokhsar D.S."/>
        </authorList>
    </citation>
    <scope>NUCLEOTIDE SEQUENCE [LARGE SCALE GENOMIC DNA]</scope>
    <source>
        <strain evidence="1 2">Grell-BS-1999</strain>
    </source>
</reference>
<dbReference type="PANTHER" id="PTHR12829:SF4">
    <property type="entry name" value="N(6)-ADENINE-SPECIFIC METHYLTRANSFERASE METTL4"/>
    <property type="match status" value="1"/>
</dbReference>
<dbReference type="PANTHER" id="PTHR12829">
    <property type="entry name" value="N6-ADENOSINE-METHYLTRANSFERASE"/>
    <property type="match status" value="1"/>
</dbReference>
<dbReference type="AlphaFoldDB" id="B3S3T4"/>
<dbReference type="GeneID" id="6756278"/>
<dbReference type="Proteomes" id="UP000009022">
    <property type="component" value="Unassembled WGS sequence"/>
</dbReference>
<dbReference type="CTD" id="6756278"/>
<dbReference type="InterPro" id="IPR007757">
    <property type="entry name" value="MT-A70-like"/>
</dbReference>
<evidence type="ECO:0000313" key="2">
    <source>
        <dbReference type="Proteomes" id="UP000009022"/>
    </source>
</evidence>
<dbReference type="STRING" id="10228.B3S3T4"/>
<proteinExistence type="predicted"/>
<protein>
    <submittedName>
        <fullName evidence="1">Uncharacterized protein</fullName>
    </submittedName>
</protein>
<dbReference type="InParanoid" id="B3S3T4"/>
<dbReference type="RefSeq" id="XP_002114883.1">
    <property type="nucleotide sequence ID" value="XM_002114847.1"/>
</dbReference>
<dbReference type="OrthoDB" id="61116at2759"/>
<gene>
    <name evidence="1" type="ORF">TRIADDRAFT_58838</name>
</gene>
<dbReference type="Pfam" id="PF05063">
    <property type="entry name" value="MT-A70"/>
    <property type="match status" value="1"/>
</dbReference>
<accession>B3S3T4</accession>
<keyword evidence="2" id="KW-1185">Reference proteome</keyword>
<dbReference type="PhylomeDB" id="B3S3T4"/>
<dbReference type="HOGENOM" id="CLU_027091_1_0_1"/>
<dbReference type="GO" id="GO:0008168">
    <property type="term" value="F:methyltransferase activity"/>
    <property type="evidence" value="ECO:0000318"/>
    <property type="project" value="GO_Central"/>
</dbReference>
<dbReference type="OMA" id="PLVQCGR"/>
<dbReference type="FunCoup" id="B3S3T4">
    <property type="interactions" value="585"/>
</dbReference>
<evidence type="ECO:0000313" key="1">
    <source>
        <dbReference type="EMBL" id="EDV22339.1"/>
    </source>
</evidence>
<dbReference type="EMBL" id="DS985249">
    <property type="protein sequence ID" value="EDV22339.1"/>
    <property type="molecule type" value="Genomic_DNA"/>
</dbReference>